<dbReference type="EMBL" id="JAHXZJ010000001">
    <property type="protein sequence ID" value="KAH0566821.1"/>
    <property type="molecule type" value="Genomic_DNA"/>
</dbReference>
<dbReference type="AlphaFoldDB" id="A0AAV7J2P1"/>
<proteinExistence type="predicted"/>
<reference evidence="1 2" key="1">
    <citation type="journal article" date="2021" name="J. Hered.">
        <title>A chromosome-level genome assembly of the parasitoid wasp, Cotesia glomerata (Hymenoptera: Braconidae).</title>
        <authorList>
            <person name="Pinto B.J."/>
            <person name="Weis J.J."/>
            <person name="Gamble T."/>
            <person name="Ode P.J."/>
            <person name="Paul R."/>
            <person name="Zaspel J.M."/>
        </authorList>
    </citation>
    <scope>NUCLEOTIDE SEQUENCE [LARGE SCALE GENOMIC DNA]</scope>
    <source>
        <strain evidence="1">CgM1</strain>
    </source>
</reference>
<dbReference type="Proteomes" id="UP000826195">
    <property type="component" value="Unassembled WGS sequence"/>
</dbReference>
<protein>
    <submittedName>
        <fullName evidence="1">Uncharacterized protein</fullName>
    </submittedName>
</protein>
<comment type="caution">
    <text evidence="1">The sequence shown here is derived from an EMBL/GenBank/DDBJ whole genome shotgun (WGS) entry which is preliminary data.</text>
</comment>
<sequence length="72" mass="7737">MCICSSERATMGKALCEDSVTRKTPKIKELSAKKDKTSFPFTPGTLAGISSRVPSALHRGATSQPMHADHHP</sequence>
<evidence type="ECO:0000313" key="1">
    <source>
        <dbReference type="EMBL" id="KAH0566821.1"/>
    </source>
</evidence>
<accession>A0AAV7J2P1</accession>
<keyword evidence="2" id="KW-1185">Reference proteome</keyword>
<gene>
    <name evidence="1" type="ORF">KQX54_004566</name>
</gene>
<organism evidence="1 2">
    <name type="scientific">Cotesia glomerata</name>
    <name type="common">Lepidopteran parasitic wasp</name>
    <name type="synonym">Apanteles glomeratus</name>
    <dbReference type="NCBI Taxonomy" id="32391"/>
    <lineage>
        <taxon>Eukaryota</taxon>
        <taxon>Metazoa</taxon>
        <taxon>Ecdysozoa</taxon>
        <taxon>Arthropoda</taxon>
        <taxon>Hexapoda</taxon>
        <taxon>Insecta</taxon>
        <taxon>Pterygota</taxon>
        <taxon>Neoptera</taxon>
        <taxon>Endopterygota</taxon>
        <taxon>Hymenoptera</taxon>
        <taxon>Apocrita</taxon>
        <taxon>Ichneumonoidea</taxon>
        <taxon>Braconidae</taxon>
        <taxon>Microgastrinae</taxon>
        <taxon>Cotesia</taxon>
    </lineage>
</organism>
<evidence type="ECO:0000313" key="2">
    <source>
        <dbReference type="Proteomes" id="UP000826195"/>
    </source>
</evidence>
<name>A0AAV7J2P1_COTGL</name>